<evidence type="ECO:0000256" key="1">
    <source>
        <dbReference type="ARBA" id="ARBA00007613"/>
    </source>
</evidence>
<comment type="caution">
    <text evidence="2">The sequence shown here is derived from an EMBL/GenBank/DDBJ whole genome shotgun (WGS) entry which is preliminary data.</text>
</comment>
<dbReference type="PANTHER" id="PTHR30203">
    <property type="entry name" value="OUTER MEMBRANE CATION EFFLUX PROTEIN"/>
    <property type="match status" value="1"/>
</dbReference>
<proteinExistence type="inferred from homology"/>
<dbReference type="PANTHER" id="PTHR30203:SF24">
    <property type="entry name" value="BLR4935 PROTEIN"/>
    <property type="match status" value="1"/>
</dbReference>
<keyword evidence="3" id="KW-1185">Reference proteome</keyword>
<dbReference type="Pfam" id="PF02321">
    <property type="entry name" value="OEP"/>
    <property type="match status" value="2"/>
</dbReference>
<comment type="similarity">
    <text evidence="1">Belongs to the outer membrane factor (OMF) (TC 1.B.17) family.</text>
</comment>
<evidence type="ECO:0000313" key="3">
    <source>
        <dbReference type="Proteomes" id="UP000620139"/>
    </source>
</evidence>
<dbReference type="InterPro" id="IPR010131">
    <property type="entry name" value="MdtP/NodT-like"/>
</dbReference>
<dbReference type="GO" id="GO:0015562">
    <property type="term" value="F:efflux transmembrane transporter activity"/>
    <property type="evidence" value="ECO:0007669"/>
    <property type="project" value="InterPro"/>
</dbReference>
<dbReference type="Proteomes" id="UP000620139">
    <property type="component" value="Unassembled WGS sequence"/>
</dbReference>
<name>A0A931ND51_9BURK</name>
<dbReference type="SUPFAM" id="SSF56954">
    <property type="entry name" value="Outer membrane efflux proteins (OEP)"/>
    <property type="match status" value="1"/>
</dbReference>
<reference evidence="2" key="1">
    <citation type="submission" date="2020-12" db="EMBL/GenBank/DDBJ databases">
        <title>The genome sequence of Inhella sp. 4Y17.</title>
        <authorList>
            <person name="Liu Y."/>
        </authorList>
    </citation>
    <scope>NUCLEOTIDE SEQUENCE</scope>
    <source>
        <strain evidence="2">4Y10</strain>
    </source>
</reference>
<dbReference type="InterPro" id="IPR003423">
    <property type="entry name" value="OMP_efflux"/>
</dbReference>
<accession>A0A931ND51</accession>
<dbReference type="AlphaFoldDB" id="A0A931ND51"/>
<dbReference type="EMBL" id="JAEDAL010000002">
    <property type="protein sequence ID" value="MBH9552722.1"/>
    <property type="molecule type" value="Genomic_DNA"/>
</dbReference>
<gene>
    <name evidence="2" type="ORF">I7X43_07630</name>
</gene>
<protein>
    <submittedName>
        <fullName evidence="2">TolC family protein</fullName>
    </submittedName>
</protein>
<organism evidence="2 3">
    <name type="scientific">Inhella gelatinilytica</name>
    <dbReference type="NCBI Taxonomy" id="2795030"/>
    <lineage>
        <taxon>Bacteria</taxon>
        <taxon>Pseudomonadati</taxon>
        <taxon>Pseudomonadota</taxon>
        <taxon>Betaproteobacteria</taxon>
        <taxon>Burkholderiales</taxon>
        <taxon>Sphaerotilaceae</taxon>
        <taxon>Inhella</taxon>
    </lineage>
</organism>
<dbReference type="RefSeq" id="WP_198100308.1">
    <property type="nucleotide sequence ID" value="NZ_JAEDAL010000002.1"/>
</dbReference>
<sequence>MSPLSFLRLRLWRWAPSYALAAVVLAPLQAGASSLASPGLSFAQALEQALHHPPTLIAAQARLDAARAAALSAGERPDPQLRFGIENLPINGMDRFALTRDSMTMRRIGVMQELPNAAKRAAWRDRADAQTLRTQAELQSARVLAQREVALAWLQRHHLERQLSALEKLEAENHLLLQTTQAQLAAGRAMVEDALMPRREALMLAERRDELHAQRAVAHATLKRWIGAAADAELSGPPPTWTPNADTLHGTLADHPELRAASAMQAEAQAERREADAMRKPDWSVEVVLQKRGPAYDDMVSIMVSLDLPLFPRNRQDAQVRAREALLRATAADLDAMRREHEAELAMGLAEQQRAHTALRRQRDEALPLAQQRSQIALDAYRSGNGPLRAVLSARRELLEAELKALALESERDQWAARLMLTREWTGAQP</sequence>
<dbReference type="Gene3D" id="1.20.1600.10">
    <property type="entry name" value="Outer membrane efflux proteins (OEP)"/>
    <property type="match status" value="1"/>
</dbReference>
<evidence type="ECO:0000313" key="2">
    <source>
        <dbReference type="EMBL" id="MBH9552722.1"/>
    </source>
</evidence>